<evidence type="ECO:0000259" key="2">
    <source>
        <dbReference type="Pfam" id="PF14363"/>
    </source>
</evidence>
<evidence type="ECO:0000313" key="3">
    <source>
        <dbReference type="EMBL" id="PKU64831.1"/>
    </source>
</evidence>
<feature type="domain" description="AAA-type ATPase N-terminal" evidence="2">
    <location>
        <begin position="38"/>
        <end position="122"/>
    </location>
</feature>
<dbReference type="EMBL" id="KZ503394">
    <property type="protein sequence ID" value="PKU64831.1"/>
    <property type="molecule type" value="Genomic_DNA"/>
</dbReference>
<reference evidence="3 4" key="2">
    <citation type="journal article" date="2017" name="Nature">
        <title>The Apostasia genome and the evolution of orchids.</title>
        <authorList>
            <person name="Zhang G.Q."/>
            <person name="Liu K.W."/>
            <person name="Li Z."/>
            <person name="Lohaus R."/>
            <person name="Hsiao Y.Y."/>
            <person name="Niu S.C."/>
            <person name="Wang J.Y."/>
            <person name="Lin Y.C."/>
            <person name="Xu Q."/>
            <person name="Chen L.J."/>
            <person name="Yoshida K."/>
            <person name="Fujiwara S."/>
            <person name="Wang Z.W."/>
            <person name="Zhang Y.Q."/>
            <person name="Mitsuda N."/>
            <person name="Wang M."/>
            <person name="Liu G.H."/>
            <person name="Pecoraro L."/>
            <person name="Huang H.X."/>
            <person name="Xiao X.J."/>
            <person name="Lin M."/>
            <person name="Wu X.Y."/>
            <person name="Wu W.L."/>
            <person name="Chen Y.Y."/>
            <person name="Chang S.B."/>
            <person name="Sakamoto S."/>
            <person name="Ohme-Takagi M."/>
            <person name="Yagi M."/>
            <person name="Zeng S.J."/>
            <person name="Shen C.Y."/>
            <person name="Yeh C.M."/>
            <person name="Luo Y.B."/>
            <person name="Tsai W.C."/>
            <person name="Van de Peer Y."/>
            <person name="Liu Z.J."/>
        </authorList>
    </citation>
    <scope>NUCLEOTIDE SEQUENCE [LARGE SCALE GENOMIC DNA]</scope>
    <source>
        <tissue evidence="3">The whole plant</tissue>
    </source>
</reference>
<reference evidence="3 4" key="1">
    <citation type="journal article" date="2016" name="Sci. Rep.">
        <title>The Dendrobium catenatum Lindl. genome sequence provides insights into polysaccharide synthase, floral development and adaptive evolution.</title>
        <authorList>
            <person name="Zhang G.Q."/>
            <person name="Xu Q."/>
            <person name="Bian C."/>
            <person name="Tsai W.C."/>
            <person name="Yeh C.M."/>
            <person name="Liu K.W."/>
            <person name="Yoshida K."/>
            <person name="Zhang L.S."/>
            <person name="Chang S.B."/>
            <person name="Chen F."/>
            <person name="Shi Y."/>
            <person name="Su Y.Y."/>
            <person name="Zhang Y.Q."/>
            <person name="Chen L.J."/>
            <person name="Yin Y."/>
            <person name="Lin M."/>
            <person name="Huang H."/>
            <person name="Deng H."/>
            <person name="Wang Z.W."/>
            <person name="Zhu S.L."/>
            <person name="Zhao X."/>
            <person name="Deng C."/>
            <person name="Niu S.C."/>
            <person name="Huang J."/>
            <person name="Wang M."/>
            <person name="Liu G.H."/>
            <person name="Yang H.J."/>
            <person name="Xiao X.J."/>
            <person name="Hsiao Y.Y."/>
            <person name="Wu W.L."/>
            <person name="Chen Y.Y."/>
            <person name="Mitsuda N."/>
            <person name="Ohme-Takagi M."/>
            <person name="Luo Y.B."/>
            <person name="Van de Peer Y."/>
            <person name="Liu Z.J."/>
        </authorList>
    </citation>
    <scope>NUCLEOTIDE SEQUENCE [LARGE SCALE GENOMIC DNA]</scope>
    <source>
        <tissue evidence="3">The whole plant</tissue>
    </source>
</reference>
<keyword evidence="1" id="KW-0472">Membrane</keyword>
<dbReference type="InterPro" id="IPR025753">
    <property type="entry name" value="AAA_N_dom"/>
</dbReference>
<organism evidence="3 4">
    <name type="scientific">Dendrobium catenatum</name>
    <dbReference type="NCBI Taxonomy" id="906689"/>
    <lineage>
        <taxon>Eukaryota</taxon>
        <taxon>Viridiplantae</taxon>
        <taxon>Streptophyta</taxon>
        <taxon>Embryophyta</taxon>
        <taxon>Tracheophyta</taxon>
        <taxon>Spermatophyta</taxon>
        <taxon>Magnoliopsida</taxon>
        <taxon>Liliopsida</taxon>
        <taxon>Asparagales</taxon>
        <taxon>Orchidaceae</taxon>
        <taxon>Epidendroideae</taxon>
        <taxon>Malaxideae</taxon>
        <taxon>Dendrobiinae</taxon>
        <taxon>Dendrobium</taxon>
    </lineage>
</organism>
<dbReference type="Proteomes" id="UP000233837">
    <property type="component" value="Unassembled WGS sequence"/>
</dbReference>
<dbReference type="Gene3D" id="3.40.50.300">
    <property type="entry name" value="P-loop containing nucleotide triphosphate hydrolases"/>
    <property type="match status" value="1"/>
</dbReference>
<dbReference type="PANTHER" id="PTHR23070">
    <property type="entry name" value="BCS1 AAA-TYPE ATPASE"/>
    <property type="match status" value="1"/>
</dbReference>
<dbReference type="Pfam" id="PF14363">
    <property type="entry name" value="AAA_assoc"/>
    <property type="match status" value="1"/>
</dbReference>
<name>A0A2I0VN49_9ASPA</name>
<dbReference type="AlphaFoldDB" id="A0A2I0VN49"/>
<accession>A0A2I0VN49</accession>
<feature type="transmembrane region" description="Helical" evidence="1">
    <location>
        <begin position="5"/>
        <end position="22"/>
    </location>
</feature>
<evidence type="ECO:0000256" key="1">
    <source>
        <dbReference type="SAM" id="Phobius"/>
    </source>
</evidence>
<gene>
    <name evidence="3" type="ORF">MA16_Dca020910</name>
</gene>
<keyword evidence="4" id="KW-1185">Reference proteome</keyword>
<dbReference type="STRING" id="906689.A0A2I0VN49"/>
<proteinExistence type="predicted"/>
<dbReference type="SUPFAM" id="SSF52540">
    <property type="entry name" value="P-loop containing nucleoside triphosphate hydrolases"/>
    <property type="match status" value="1"/>
</dbReference>
<protein>
    <recommendedName>
        <fullName evidence="2">AAA-type ATPase N-terminal domain-containing protein</fullName>
    </recommendedName>
</protein>
<sequence length="267" mass="30750">MQKKWAGWGSALTSAMFLWAMFRQYFSGILGDHLGVHAMKLVSLFYPYIEITFFEYTGERLRRSEAYAAVESYLSASSCSKHARRLKADYDRSGSGSTLILAMDDHEEVIDSFSGAKLYWSSQIAPSVSHAISFYPSPPDRRFYRLSFHRRHRDLVAKSYLRHVLDEGKAIGLKNRVRRLYTNNTSYDSYDFRKLWSHVNFEHPATFETIAMDPEKKRDIVDDLIAFSRGKEFYSRVGKPWKRGYLLYGPPGTGKSTMIAAMANLLD</sequence>
<dbReference type="InterPro" id="IPR027417">
    <property type="entry name" value="P-loop_NTPase"/>
</dbReference>
<evidence type="ECO:0000313" key="4">
    <source>
        <dbReference type="Proteomes" id="UP000233837"/>
    </source>
</evidence>
<keyword evidence="1" id="KW-0812">Transmembrane</keyword>
<dbReference type="InterPro" id="IPR050747">
    <property type="entry name" value="Mitochondrial_chaperone_BCS1"/>
</dbReference>
<keyword evidence="1" id="KW-1133">Transmembrane helix</keyword>